<dbReference type="InterPro" id="IPR023214">
    <property type="entry name" value="HAD_sf"/>
</dbReference>
<dbReference type="SFLD" id="SFLDG01129">
    <property type="entry name" value="C1.5:_HAD__Beta-PGM__Phosphata"/>
    <property type="match status" value="1"/>
</dbReference>
<dbReference type="CDD" id="cd02588">
    <property type="entry name" value="HAD_L2-DEX"/>
    <property type="match status" value="1"/>
</dbReference>
<evidence type="ECO:0000256" key="1">
    <source>
        <dbReference type="ARBA" id="ARBA00008106"/>
    </source>
</evidence>
<comment type="similarity">
    <text evidence="1">Belongs to the HAD-like hydrolase superfamily. S-2-haloalkanoic acid dehalogenase family.</text>
</comment>
<dbReference type="PRINTS" id="PR00413">
    <property type="entry name" value="HADHALOGNASE"/>
</dbReference>
<evidence type="ECO:0000313" key="4">
    <source>
        <dbReference type="Proteomes" id="UP001203004"/>
    </source>
</evidence>
<dbReference type="SUPFAM" id="SSF56784">
    <property type="entry name" value="HAD-like"/>
    <property type="match status" value="1"/>
</dbReference>
<dbReference type="InterPro" id="IPR036412">
    <property type="entry name" value="HAD-like_sf"/>
</dbReference>
<protein>
    <submittedName>
        <fullName evidence="3">Haloacid dehalogenase type II</fullName>
    </submittedName>
</protein>
<dbReference type="InterPro" id="IPR051540">
    <property type="entry name" value="S-2-haloacid_dehalogenase"/>
</dbReference>
<proteinExistence type="inferred from homology"/>
<keyword evidence="4" id="KW-1185">Reference proteome</keyword>
<dbReference type="EMBL" id="JAMAST010000024">
    <property type="protein sequence ID" value="MCL1632854.1"/>
    <property type="molecule type" value="Genomic_DNA"/>
</dbReference>
<evidence type="ECO:0000256" key="2">
    <source>
        <dbReference type="ARBA" id="ARBA00022801"/>
    </source>
</evidence>
<dbReference type="Gene3D" id="3.40.50.1000">
    <property type="entry name" value="HAD superfamily/HAD-like"/>
    <property type="match status" value="1"/>
</dbReference>
<dbReference type="PANTHER" id="PTHR43316:SF3">
    <property type="entry name" value="HALOACID DEHALOGENASE, TYPE II (AFU_ORTHOLOGUE AFUA_2G07750)-RELATED"/>
    <property type="match status" value="1"/>
</dbReference>
<dbReference type="SFLD" id="SFLDG01135">
    <property type="entry name" value="C1.5.6:_HAD__Beta-PGM__Phospha"/>
    <property type="match status" value="1"/>
</dbReference>
<dbReference type="NCBIfam" id="TIGR01428">
    <property type="entry name" value="HAD_type_II"/>
    <property type="match status" value="1"/>
</dbReference>
<dbReference type="NCBIfam" id="TIGR01509">
    <property type="entry name" value="HAD-SF-IA-v3"/>
    <property type="match status" value="1"/>
</dbReference>
<dbReference type="SFLD" id="SFLDF00045">
    <property type="entry name" value="2-haloacid_dehalogenase"/>
    <property type="match status" value="1"/>
</dbReference>
<sequence length="221" mass="25214">MSIKAFVFDAYGTLFDVYSVKEKCVALYGDKGAELSVLWRDKQVEYSFLRQLMGQYKPFSQITQAALKYAIHQLHLEYDASKMVDLMKSYEHLELYPEVVSALKELKGTGTVAIFSNGSRDMLDPLIESSGLSPYVEQVISVDEVKQYKPTPASYTQVLNRLAVNREEVLFFSCNGWDISGAKSFGFRTAWINRHHLPVEELNQQPDSVHDDLKGILEWIN</sequence>
<evidence type="ECO:0000313" key="3">
    <source>
        <dbReference type="EMBL" id="MCL1632854.1"/>
    </source>
</evidence>
<name>A0ABT0MF15_9BACL</name>
<organism evidence="3 4">
    <name type="scientific">Sporolactobacillus mangiferae</name>
    <dbReference type="NCBI Taxonomy" id="2940498"/>
    <lineage>
        <taxon>Bacteria</taxon>
        <taxon>Bacillati</taxon>
        <taxon>Bacillota</taxon>
        <taxon>Bacilli</taxon>
        <taxon>Bacillales</taxon>
        <taxon>Sporolactobacillaceae</taxon>
        <taxon>Sporolactobacillus</taxon>
    </lineage>
</organism>
<dbReference type="PANTHER" id="PTHR43316">
    <property type="entry name" value="HYDROLASE, HALOACID DELAHOGENASE-RELATED"/>
    <property type="match status" value="1"/>
</dbReference>
<dbReference type="InterPro" id="IPR006328">
    <property type="entry name" value="2-HAD"/>
</dbReference>
<dbReference type="SFLD" id="SFLDS00003">
    <property type="entry name" value="Haloacid_Dehalogenase"/>
    <property type="match status" value="1"/>
</dbReference>
<gene>
    <name evidence="3" type="ORF">M3N64_13080</name>
</gene>
<dbReference type="Proteomes" id="UP001203004">
    <property type="component" value="Unassembled WGS sequence"/>
</dbReference>
<keyword evidence="2" id="KW-0378">Hydrolase</keyword>
<reference evidence="3 4" key="1">
    <citation type="submission" date="2022-05" db="EMBL/GenBank/DDBJ databases">
        <title>Sporolactobacillus sp nov CPB3-1, isolated from tree bark (Mangifera indica L.).</title>
        <authorList>
            <person name="Phuengjayaem S."/>
            <person name="Tanasupawat S."/>
        </authorList>
    </citation>
    <scope>NUCLEOTIDE SEQUENCE [LARGE SCALE GENOMIC DNA]</scope>
    <source>
        <strain evidence="3 4">CPB3-1</strain>
    </source>
</reference>
<comment type="caution">
    <text evidence="3">The sequence shown here is derived from an EMBL/GenBank/DDBJ whole genome shotgun (WGS) entry which is preliminary data.</text>
</comment>
<dbReference type="Pfam" id="PF00702">
    <property type="entry name" value="Hydrolase"/>
    <property type="match status" value="1"/>
</dbReference>
<accession>A0ABT0MF15</accession>
<dbReference type="Gene3D" id="1.10.150.240">
    <property type="entry name" value="Putative phosphatase, domain 2"/>
    <property type="match status" value="1"/>
</dbReference>
<dbReference type="NCBIfam" id="TIGR01493">
    <property type="entry name" value="HAD-SF-IA-v2"/>
    <property type="match status" value="1"/>
</dbReference>
<dbReference type="InterPro" id="IPR023198">
    <property type="entry name" value="PGP-like_dom2"/>
</dbReference>
<dbReference type="RefSeq" id="WP_249103548.1">
    <property type="nucleotide sequence ID" value="NZ_JAMAST010000024.1"/>
</dbReference>
<dbReference type="InterPro" id="IPR006439">
    <property type="entry name" value="HAD-SF_hydro_IA"/>
</dbReference>